<dbReference type="AlphaFoldDB" id="A0A0G0M265"/>
<dbReference type="NCBIfam" id="TIGR02436">
    <property type="entry name" value="four helix bundle protein"/>
    <property type="match status" value="1"/>
</dbReference>
<reference evidence="1 2" key="1">
    <citation type="journal article" date="2015" name="Nature">
        <title>rRNA introns, odd ribosomes, and small enigmatic genomes across a large radiation of phyla.</title>
        <authorList>
            <person name="Brown C.T."/>
            <person name="Hug L.A."/>
            <person name="Thomas B.C."/>
            <person name="Sharon I."/>
            <person name="Castelle C.J."/>
            <person name="Singh A."/>
            <person name="Wilkins M.J."/>
            <person name="Williams K.H."/>
            <person name="Banfield J.F."/>
        </authorList>
    </citation>
    <scope>NUCLEOTIDE SEQUENCE [LARGE SCALE GENOMIC DNA]</scope>
</reference>
<evidence type="ECO:0008006" key="3">
    <source>
        <dbReference type="Google" id="ProtNLM"/>
    </source>
</evidence>
<protein>
    <recommendedName>
        <fullName evidence="3">Four helix bundle protein</fullName>
    </recommendedName>
</protein>
<dbReference type="Gene3D" id="1.20.1440.60">
    <property type="entry name" value="23S rRNA-intervening sequence"/>
    <property type="match status" value="1"/>
</dbReference>
<dbReference type="SUPFAM" id="SSF158446">
    <property type="entry name" value="IVS-encoded protein-like"/>
    <property type="match status" value="1"/>
</dbReference>
<dbReference type="EMBL" id="LBWA01000004">
    <property type="protein sequence ID" value="KKQ98283.1"/>
    <property type="molecule type" value="Genomic_DNA"/>
</dbReference>
<evidence type="ECO:0000313" key="2">
    <source>
        <dbReference type="Proteomes" id="UP000034325"/>
    </source>
</evidence>
<name>A0A0G0M265_9BACT</name>
<evidence type="ECO:0000313" key="1">
    <source>
        <dbReference type="EMBL" id="KKQ98283.1"/>
    </source>
</evidence>
<dbReference type="InterPro" id="IPR012657">
    <property type="entry name" value="23S_rRNA-intervening_sequence"/>
</dbReference>
<comment type="caution">
    <text evidence="1">The sequence shown here is derived from an EMBL/GenBank/DDBJ whole genome shotgun (WGS) entry which is preliminary data.</text>
</comment>
<organism evidence="1 2">
    <name type="scientific">Candidatus Woesebacteria bacterium GW2011_GWA1_39_12</name>
    <dbReference type="NCBI Taxonomy" id="1618549"/>
    <lineage>
        <taxon>Bacteria</taxon>
        <taxon>Candidatus Woeseibacteriota</taxon>
    </lineage>
</organism>
<proteinExistence type="predicted"/>
<dbReference type="Proteomes" id="UP000034325">
    <property type="component" value="Unassembled WGS sequence"/>
</dbReference>
<dbReference type="InterPro" id="IPR036583">
    <property type="entry name" value="23S_rRNA_IVS_sf"/>
</dbReference>
<accession>A0A0G0M265</accession>
<gene>
    <name evidence="1" type="ORF">UT23_C0004G0124</name>
</gene>
<sequence>MKFFYQARGSAFESIHWLEKAKVRKLVADKEYVEIKDLLDQLPKEINYLIANTAKNLKK</sequence>